<keyword evidence="9" id="KW-0175">Coiled coil</keyword>
<accession>A0A4R6S5G6</accession>
<feature type="transmembrane region" description="Helical" evidence="10">
    <location>
        <begin position="12"/>
        <end position="31"/>
    </location>
</feature>
<feature type="coiled-coil region" evidence="9">
    <location>
        <begin position="150"/>
        <end position="189"/>
    </location>
</feature>
<dbReference type="InterPro" id="IPR050482">
    <property type="entry name" value="Sensor_HK_TwoCompSys"/>
</dbReference>
<dbReference type="Proteomes" id="UP000295444">
    <property type="component" value="Unassembled WGS sequence"/>
</dbReference>
<dbReference type="Gene3D" id="3.30.565.10">
    <property type="entry name" value="Histidine kinase-like ATPase, C-terminal domain"/>
    <property type="match status" value="1"/>
</dbReference>
<dbReference type="GO" id="GO:0000155">
    <property type="term" value="F:phosphorelay sensor kinase activity"/>
    <property type="evidence" value="ECO:0007669"/>
    <property type="project" value="InterPro"/>
</dbReference>
<dbReference type="AlphaFoldDB" id="A0A4R6S5G6"/>
<feature type="transmembrane region" description="Helical" evidence="10">
    <location>
        <begin position="107"/>
        <end position="127"/>
    </location>
</feature>
<dbReference type="SUPFAM" id="SSF55874">
    <property type="entry name" value="ATPase domain of HSP90 chaperone/DNA topoisomerase II/histidine kinase"/>
    <property type="match status" value="1"/>
</dbReference>
<evidence type="ECO:0000256" key="7">
    <source>
        <dbReference type="ARBA" id="ARBA00022840"/>
    </source>
</evidence>
<protein>
    <recommendedName>
        <fullName evidence="2">histidine kinase</fullName>
        <ecNumber evidence="2">2.7.13.3</ecNumber>
    </recommendedName>
</protein>
<feature type="transmembrane region" description="Helical" evidence="10">
    <location>
        <begin position="133"/>
        <end position="149"/>
    </location>
</feature>
<dbReference type="GO" id="GO:0046983">
    <property type="term" value="F:protein dimerization activity"/>
    <property type="evidence" value="ECO:0007669"/>
    <property type="project" value="InterPro"/>
</dbReference>
<keyword evidence="4" id="KW-0808">Transferase</keyword>
<keyword evidence="7" id="KW-0067">ATP-binding</keyword>
<feature type="transmembrane region" description="Helical" evidence="10">
    <location>
        <begin position="37"/>
        <end position="55"/>
    </location>
</feature>
<evidence type="ECO:0000256" key="10">
    <source>
        <dbReference type="SAM" id="Phobius"/>
    </source>
</evidence>
<dbReference type="GO" id="GO:0016020">
    <property type="term" value="C:membrane"/>
    <property type="evidence" value="ECO:0007669"/>
    <property type="project" value="InterPro"/>
</dbReference>
<keyword evidence="5" id="KW-0547">Nucleotide-binding</keyword>
<evidence type="ECO:0000256" key="1">
    <source>
        <dbReference type="ARBA" id="ARBA00000085"/>
    </source>
</evidence>
<evidence type="ECO:0000256" key="6">
    <source>
        <dbReference type="ARBA" id="ARBA00022777"/>
    </source>
</evidence>
<evidence type="ECO:0000256" key="5">
    <source>
        <dbReference type="ARBA" id="ARBA00022741"/>
    </source>
</evidence>
<comment type="catalytic activity">
    <reaction evidence="1">
        <text>ATP + protein L-histidine = ADP + protein N-phospho-L-histidine.</text>
        <dbReference type="EC" id="2.7.13.3"/>
    </reaction>
</comment>
<evidence type="ECO:0000256" key="2">
    <source>
        <dbReference type="ARBA" id="ARBA00012438"/>
    </source>
</evidence>
<comment type="caution">
    <text evidence="12">The sequence shown here is derived from an EMBL/GenBank/DDBJ whole genome shotgun (WGS) entry which is preliminary data.</text>
</comment>
<dbReference type="EC" id="2.7.13.3" evidence="2"/>
<feature type="transmembrane region" description="Helical" evidence="10">
    <location>
        <begin position="62"/>
        <end position="78"/>
    </location>
</feature>
<keyword evidence="10" id="KW-0812">Transmembrane</keyword>
<gene>
    <name evidence="12" type="ORF">EV186_106369</name>
</gene>
<evidence type="ECO:0000313" key="13">
    <source>
        <dbReference type="Proteomes" id="UP000295444"/>
    </source>
</evidence>
<evidence type="ECO:0000256" key="8">
    <source>
        <dbReference type="ARBA" id="ARBA00023012"/>
    </source>
</evidence>
<evidence type="ECO:0000256" key="4">
    <source>
        <dbReference type="ARBA" id="ARBA00022679"/>
    </source>
</evidence>
<evidence type="ECO:0000259" key="11">
    <source>
        <dbReference type="Pfam" id="PF07730"/>
    </source>
</evidence>
<evidence type="ECO:0000256" key="9">
    <source>
        <dbReference type="SAM" id="Coils"/>
    </source>
</evidence>
<dbReference type="CDD" id="cd16917">
    <property type="entry name" value="HATPase_UhpB-NarQ-NarX-like"/>
    <property type="match status" value="1"/>
</dbReference>
<organism evidence="12 13">
    <name type="scientific">Labedaea rhizosphaerae</name>
    <dbReference type="NCBI Taxonomy" id="598644"/>
    <lineage>
        <taxon>Bacteria</taxon>
        <taxon>Bacillati</taxon>
        <taxon>Actinomycetota</taxon>
        <taxon>Actinomycetes</taxon>
        <taxon>Pseudonocardiales</taxon>
        <taxon>Pseudonocardiaceae</taxon>
        <taxon>Labedaea</taxon>
    </lineage>
</organism>
<dbReference type="Gene3D" id="1.20.5.1930">
    <property type="match status" value="1"/>
</dbReference>
<evidence type="ECO:0000256" key="3">
    <source>
        <dbReference type="ARBA" id="ARBA00022553"/>
    </source>
</evidence>
<name>A0A4R6S5G6_LABRH</name>
<reference evidence="12 13" key="1">
    <citation type="submission" date="2019-03" db="EMBL/GenBank/DDBJ databases">
        <title>Genomic Encyclopedia of Type Strains, Phase IV (KMG-IV): sequencing the most valuable type-strain genomes for metagenomic binning, comparative biology and taxonomic classification.</title>
        <authorList>
            <person name="Goeker M."/>
        </authorList>
    </citation>
    <scope>NUCLEOTIDE SEQUENCE [LARGE SCALE GENOMIC DNA]</scope>
    <source>
        <strain evidence="12 13">DSM 45361</strain>
    </source>
</reference>
<keyword evidence="3" id="KW-0597">Phosphoprotein</keyword>
<dbReference type="GO" id="GO:0005524">
    <property type="term" value="F:ATP binding"/>
    <property type="evidence" value="ECO:0007669"/>
    <property type="project" value="UniProtKB-KW"/>
</dbReference>
<keyword evidence="10" id="KW-0472">Membrane</keyword>
<proteinExistence type="predicted"/>
<dbReference type="InterPro" id="IPR011712">
    <property type="entry name" value="Sig_transdc_His_kin_sub3_dim/P"/>
</dbReference>
<keyword evidence="13" id="KW-1185">Reference proteome</keyword>
<dbReference type="PANTHER" id="PTHR24421:SF10">
    <property type="entry name" value="NITRATE_NITRITE SENSOR PROTEIN NARQ"/>
    <property type="match status" value="1"/>
</dbReference>
<evidence type="ECO:0000313" key="12">
    <source>
        <dbReference type="EMBL" id="TDP93975.1"/>
    </source>
</evidence>
<dbReference type="Pfam" id="PF07730">
    <property type="entry name" value="HisKA_3"/>
    <property type="match status" value="1"/>
</dbReference>
<dbReference type="InterPro" id="IPR036890">
    <property type="entry name" value="HATPase_C_sf"/>
</dbReference>
<keyword evidence="8" id="KW-0902">Two-component regulatory system</keyword>
<feature type="domain" description="Signal transduction histidine kinase subgroup 3 dimerisation and phosphoacceptor" evidence="11">
    <location>
        <begin position="182"/>
        <end position="248"/>
    </location>
</feature>
<sequence>MTDHLIDRLAPGWLVVQLLGTAILVTVVITAAPANALLWTVYGIGIGCWLAFIGLDQVGSRWAVPVLVVSIVVPALAVGPAPDATALVICCVLLGRLASLPEPSGRLILWLFVYCEACTLIGCLLWRRSTLEVFGSVGMVLLLTVLGLNRRQYQLRARQAEELLAQTRLAQQEQSRAAALDERARIAREMHDVLAHSLGALTVQLDVAEALLDKGDAAQASERVRRANRLAREGLTEARDAVAALRRDGVPSLSEALAQLAEAHRRDHGPVDFHVEGAPRQLPSAAAVSLVRAAREALTNAARHAPGAPVTMALAFDADHVTLTVANAVPEDAPVLEGPRGYGLTGMRERLVLVGGTLDAGGVDRWLVTATVPA</sequence>
<dbReference type="RefSeq" id="WP_243754370.1">
    <property type="nucleotide sequence ID" value="NZ_SNXZ01000006.1"/>
</dbReference>
<dbReference type="EMBL" id="SNXZ01000006">
    <property type="protein sequence ID" value="TDP93975.1"/>
    <property type="molecule type" value="Genomic_DNA"/>
</dbReference>
<dbReference type="PANTHER" id="PTHR24421">
    <property type="entry name" value="NITRATE/NITRITE SENSOR PROTEIN NARX-RELATED"/>
    <property type="match status" value="1"/>
</dbReference>
<keyword evidence="10" id="KW-1133">Transmembrane helix</keyword>
<keyword evidence="6 12" id="KW-0418">Kinase</keyword>